<reference evidence="1" key="2">
    <citation type="submission" date="2025-09" db="UniProtKB">
        <authorList>
            <consortium name="EnsemblPlants"/>
        </authorList>
    </citation>
    <scope>IDENTIFICATION</scope>
</reference>
<evidence type="ECO:0000313" key="1">
    <source>
        <dbReference type="EnsemblPlants" id="AVESA.00010b.r2.1CG0109520.1.CDS"/>
    </source>
</evidence>
<proteinExistence type="predicted"/>
<protein>
    <submittedName>
        <fullName evidence="1">Uncharacterized protein</fullName>
    </submittedName>
</protein>
<dbReference type="EnsemblPlants" id="AVESA.00010b.r2.1CG0109520.1">
    <property type="protein sequence ID" value="AVESA.00010b.r2.1CG0109520.1.CDS"/>
    <property type="gene ID" value="AVESA.00010b.r2.1CG0109520"/>
</dbReference>
<evidence type="ECO:0000313" key="2">
    <source>
        <dbReference type="Proteomes" id="UP001732700"/>
    </source>
</evidence>
<keyword evidence="2" id="KW-1185">Reference proteome</keyword>
<sequence>MDSHGKPIPATSAEEELVQAHAELMRHSFGYLKSMALSSAVKLGIPDAIHHHGGAASLPELLAILPLPQSKRPYLSRLMKMLVVAGIFGDAPVGEGCEVRYCLTPVSRLLVGDAAVNGGACRSPVVLVATSAAHLTASARLHEWLLQEEVESAFAMAHNGEGFFGVAGGEGVCSALNSEAKASESRREAETVVRACGRVFEGITSLVDVGGGNGTAARAIARAFPHVKCTVLELPHVVDAVSALPSEEEGAVEFVAGDMMQSIPPADAILFKYVLHNWSDEDCLGILTRCREAIPSGGKVIIIDTVVGFGSPSHEILESQLLMDMCMMVLLDGKERDEQCWGKIFMEAGFSHYKIKHLQALGSAIEVYV</sequence>
<name>A0ACD5TQK5_AVESA</name>
<reference evidence="1" key="1">
    <citation type="submission" date="2021-05" db="EMBL/GenBank/DDBJ databases">
        <authorList>
            <person name="Scholz U."/>
            <person name="Mascher M."/>
            <person name="Fiebig A."/>
        </authorList>
    </citation>
    <scope>NUCLEOTIDE SEQUENCE [LARGE SCALE GENOMIC DNA]</scope>
</reference>
<organism evidence="1 2">
    <name type="scientific">Avena sativa</name>
    <name type="common">Oat</name>
    <dbReference type="NCBI Taxonomy" id="4498"/>
    <lineage>
        <taxon>Eukaryota</taxon>
        <taxon>Viridiplantae</taxon>
        <taxon>Streptophyta</taxon>
        <taxon>Embryophyta</taxon>
        <taxon>Tracheophyta</taxon>
        <taxon>Spermatophyta</taxon>
        <taxon>Magnoliopsida</taxon>
        <taxon>Liliopsida</taxon>
        <taxon>Poales</taxon>
        <taxon>Poaceae</taxon>
        <taxon>BOP clade</taxon>
        <taxon>Pooideae</taxon>
        <taxon>Poodae</taxon>
        <taxon>Poeae</taxon>
        <taxon>Poeae Chloroplast Group 1 (Aveneae type)</taxon>
        <taxon>Aveninae</taxon>
        <taxon>Avena</taxon>
    </lineage>
</organism>
<dbReference type="Proteomes" id="UP001732700">
    <property type="component" value="Chromosome 1C"/>
</dbReference>
<accession>A0ACD5TQK5</accession>